<feature type="compositionally biased region" description="Basic and acidic residues" evidence="1">
    <location>
        <begin position="233"/>
        <end position="242"/>
    </location>
</feature>
<dbReference type="EMBL" id="AUSU01007364">
    <property type="protein sequence ID" value="EPS60694.1"/>
    <property type="molecule type" value="Genomic_DNA"/>
</dbReference>
<feature type="region of interest" description="Disordered" evidence="1">
    <location>
        <begin position="1006"/>
        <end position="1038"/>
    </location>
</feature>
<protein>
    <submittedName>
        <fullName evidence="2">Uncharacterized protein</fullName>
    </submittedName>
</protein>
<gene>
    <name evidence="2" type="ORF">M569_14109</name>
</gene>
<feature type="region of interest" description="Disordered" evidence="1">
    <location>
        <begin position="669"/>
        <end position="768"/>
    </location>
</feature>
<name>S8C1W6_9LAMI</name>
<proteinExistence type="predicted"/>
<comment type="caution">
    <text evidence="2">The sequence shown here is derived from an EMBL/GenBank/DDBJ whole genome shotgun (WGS) entry which is preliminary data.</text>
</comment>
<feature type="region of interest" description="Disordered" evidence="1">
    <location>
        <begin position="1"/>
        <end position="77"/>
    </location>
</feature>
<evidence type="ECO:0000256" key="1">
    <source>
        <dbReference type="SAM" id="MobiDB-lite"/>
    </source>
</evidence>
<feature type="compositionally biased region" description="Basic and acidic residues" evidence="1">
    <location>
        <begin position="48"/>
        <end position="64"/>
    </location>
</feature>
<feature type="region of interest" description="Disordered" evidence="1">
    <location>
        <begin position="233"/>
        <end position="262"/>
    </location>
</feature>
<dbReference type="PANTHER" id="PTHR34536:SF6">
    <property type="entry name" value="DENTIN SIALOPHOSPHOPROTEIN-LIKE PROTEIN"/>
    <property type="match status" value="1"/>
</dbReference>
<feature type="region of interest" description="Disordered" evidence="1">
    <location>
        <begin position="803"/>
        <end position="892"/>
    </location>
</feature>
<feature type="region of interest" description="Disordered" evidence="1">
    <location>
        <begin position="557"/>
        <end position="581"/>
    </location>
</feature>
<feature type="region of interest" description="Disordered" evidence="1">
    <location>
        <begin position="950"/>
        <end position="989"/>
    </location>
</feature>
<dbReference type="AlphaFoldDB" id="S8C1W6"/>
<accession>S8C1W6</accession>
<evidence type="ECO:0000313" key="2">
    <source>
        <dbReference type="EMBL" id="EPS60694.1"/>
    </source>
</evidence>
<reference evidence="2 3" key="1">
    <citation type="journal article" date="2013" name="BMC Genomics">
        <title>The miniature genome of a carnivorous plant Genlisea aurea contains a low number of genes and short non-coding sequences.</title>
        <authorList>
            <person name="Leushkin E.V."/>
            <person name="Sutormin R.A."/>
            <person name="Nabieva E.R."/>
            <person name="Penin A.A."/>
            <person name="Kondrashov A.S."/>
            <person name="Logacheva M.D."/>
        </authorList>
    </citation>
    <scope>NUCLEOTIDE SEQUENCE [LARGE SCALE GENOMIC DNA]</scope>
</reference>
<feature type="compositionally biased region" description="Basic residues" evidence="1">
    <location>
        <begin position="18"/>
        <end position="34"/>
    </location>
</feature>
<feature type="compositionally biased region" description="Basic and acidic residues" evidence="1">
    <location>
        <begin position="557"/>
        <end position="571"/>
    </location>
</feature>
<organism evidence="2 3">
    <name type="scientific">Genlisea aurea</name>
    <dbReference type="NCBI Taxonomy" id="192259"/>
    <lineage>
        <taxon>Eukaryota</taxon>
        <taxon>Viridiplantae</taxon>
        <taxon>Streptophyta</taxon>
        <taxon>Embryophyta</taxon>
        <taxon>Tracheophyta</taxon>
        <taxon>Spermatophyta</taxon>
        <taxon>Magnoliopsida</taxon>
        <taxon>eudicotyledons</taxon>
        <taxon>Gunneridae</taxon>
        <taxon>Pentapetalae</taxon>
        <taxon>asterids</taxon>
        <taxon>lamiids</taxon>
        <taxon>Lamiales</taxon>
        <taxon>Lentibulariaceae</taxon>
        <taxon>Genlisea</taxon>
    </lineage>
</organism>
<sequence length="1038" mass="113888">MMIGDMGLHVTNSNNQKLKWKPVKKGRSSRKSLGRRWNSASKLCDFSSPRRDGEYSGSDNDKVGEGILGKSSSGKLESVPIKKRRHIFREESTSHNPPSLFFEDSEQPQCTPGDFSGIELLAAAASMDGDCDNSKDKILAAEDSLKKPENPDVTSTQLENSVSNIAVGGGNAECSIIATESVSASADLCRTTEDVTLPHALDRKHWDLNVLMDAWDEPCDAVAGTKDIIDDSNLEKRSEESSPHQSVVDAGGATSSQLPNLKRKENNSAVVVTVTDITGNLTIETDSCAKIADQNLRSSSAEETRDHGIEADDKLNCSASSDLCCTNGFLVSDEQGKLSCIATDMNDSLRSGISENAQSATQGSILHDMMAPVETSDIANRHFQNSKKSSPLSDLIGTFLWDGQSLSKADATNQTDLSSTFGSSNICSGTIPGEECVPRLEDSDLPLEESQIAALEGSSRSYSGGAHDETMPSSDGKIFSGKNGQKDSDIPVVDEDILTVINEGYDSPYEDGELRGSFMYSWEENECVDYESDGRKEAEAADIGVCSAYGLAEGVDSKRNSVPKRDPKANDSKSCVAKPPEMEHAAVDDCDPDEIAGRGGSNAGSGTTIDQSMEITDENGISRKRGQLTDLSTGGVDFNMGDLDEYGSKIARAKLQSRIEGRGFNGSIVPRQVRSRRPAGSSYSELERGISPGKRMERNRSANDVRDEDQWASWNSRKRSTTASDYRFPDVRSLRGPRSISNEPGERIGGQADNYLSKDSKRSSGLSKHAFIEREDHAGVPRRMPLAWGMSGGAARRKEDHHYYLHPLPPPAGSRDFEDFPHPRPVRFPPQPSSRRDRSFSPCSARSSHLPFPRRRSRSRSPTMWQLQQQPRRIRTVGQRTQGSRSPPDYRMEKMRAPPFLKPAFESSYGEGFGLRSRRSSSRVMPPQEKYGFGGDSDCGTFLGNNLKRRRSSPVRLFRRPQQRFDAAVDSARQPSKSGGDYYNRPADRSGKISFVKGYRFQSDYYDEDRRRQGGSGPVIHRGAPSSRGRNIGRRFEG</sequence>
<dbReference type="Proteomes" id="UP000015453">
    <property type="component" value="Unassembled WGS sequence"/>
</dbReference>
<keyword evidence="3" id="KW-1185">Reference proteome</keyword>
<feature type="compositionally biased region" description="Basic and acidic residues" evidence="1">
    <location>
        <begin position="694"/>
        <end position="709"/>
    </location>
</feature>
<feature type="compositionally biased region" description="Basic residues" evidence="1">
    <location>
        <begin position="950"/>
        <end position="962"/>
    </location>
</feature>
<dbReference type="OrthoDB" id="1350766at2759"/>
<dbReference type="PANTHER" id="PTHR34536">
    <property type="entry name" value="DENTIN SIALOPHOSPHOPROTEIN-LIKE PROTEIN"/>
    <property type="match status" value="1"/>
</dbReference>
<feature type="region of interest" description="Disordered" evidence="1">
    <location>
        <begin position="456"/>
        <end position="489"/>
    </location>
</feature>
<evidence type="ECO:0000313" key="3">
    <source>
        <dbReference type="Proteomes" id="UP000015453"/>
    </source>
</evidence>